<dbReference type="EMBL" id="CP011280">
    <property type="protein sequence ID" value="AKC95245.1"/>
    <property type="molecule type" value="Genomic_DNA"/>
</dbReference>
<evidence type="ECO:0008006" key="5">
    <source>
        <dbReference type="Google" id="ProtNLM"/>
    </source>
</evidence>
<evidence type="ECO:0000256" key="2">
    <source>
        <dbReference type="ARBA" id="ARBA00023065"/>
    </source>
</evidence>
<dbReference type="PATRIC" id="fig|1069640.6.peg.283"/>
<dbReference type="GO" id="GO:0046961">
    <property type="term" value="F:proton-transporting ATPase activity, rotational mechanism"/>
    <property type="evidence" value="ECO:0007669"/>
    <property type="project" value="InterPro"/>
</dbReference>
<dbReference type="HOGENOM" id="CLU_059311_1_0_0"/>
<dbReference type="PANTHER" id="PTHR38682">
    <property type="entry name" value="V-TYPE ATP SYNTHASE SUBUNIT C"/>
    <property type="match status" value="1"/>
</dbReference>
<evidence type="ECO:0000256" key="1">
    <source>
        <dbReference type="ARBA" id="ARBA00022448"/>
    </source>
</evidence>
<accession>A0A0E3Z9R5</accession>
<dbReference type="InterPro" id="IPR044911">
    <property type="entry name" value="V-type_ATPase_csu/dsu_dom_3"/>
</dbReference>
<protein>
    <recommendedName>
        <fullName evidence="5">V-type ATP synthase subunit C</fullName>
    </recommendedName>
</protein>
<reference evidence="3 4" key="1">
    <citation type="journal article" date="2012" name="BMC Genomics">
        <title>Genomic sequence analysis and characterization of Sneathia amnii sp. nov.</title>
        <authorList>
            <consortium name="Vaginal Microbiome Consortium (additional members)"/>
            <person name="Harwich M.D.Jr."/>
            <person name="Serrano M.G."/>
            <person name="Fettweis J.M."/>
            <person name="Alves J.M."/>
            <person name="Reimers M.A."/>
            <person name="Buck G.A."/>
            <person name="Jefferson K.K."/>
        </authorList>
    </citation>
    <scope>NUCLEOTIDE SEQUENCE [LARGE SCALE GENOMIC DNA]</scope>
    <source>
        <strain evidence="3 4">SN35</strain>
    </source>
</reference>
<evidence type="ECO:0000313" key="4">
    <source>
        <dbReference type="Proteomes" id="UP000033103"/>
    </source>
</evidence>
<gene>
    <name evidence="3" type="ORF">VC03_01480</name>
</gene>
<dbReference type="InterPro" id="IPR002843">
    <property type="entry name" value="ATPase_V0-cplx_csu/dsu"/>
</dbReference>
<dbReference type="OrthoDB" id="1653at2"/>
<dbReference type="RefSeq" id="WP_046328351.1">
    <property type="nucleotide sequence ID" value="NZ_CP011280.1"/>
</dbReference>
<dbReference type="InterPro" id="IPR050873">
    <property type="entry name" value="V-ATPase_V0D/AC39_subunit"/>
</dbReference>
<dbReference type="Proteomes" id="UP000033103">
    <property type="component" value="Chromosome"/>
</dbReference>
<organism evidence="3 4">
    <name type="scientific">Sneathia vaginalis</name>
    <dbReference type="NCBI Taxonomy" id="187101"/>
    <lineage>
        <taxon>Bacteria</taxon>
        <taxon>Fusobacteriati</taxon>
        <taxon>Fusobacteriota</taxon>
        <taxon>Fusobacteriia</taxon>
        <taxon>Fusobacteriales</taxon>
        <taxon>Leptotrichiaceae</taxon>
        <taxon>Sneathia</taxon>
    </lineage>
</organism>
<keyword evidence="1" id="KW-0813">Transport</keyword>
<proteinExistence type="predicted"/>
<dbReference type="Pfam" id="PF01992">
    <property type="entry name" value="vATP-synt_AC39"/>
    <property type="match status" value="2"/>
</dbReference>
<dbReference type="PANTHER" id="PTHR38682:SF1">
    <property type="entry name" value="V-TYPE ATP SYNTHASE SUBUNIT C"/>
    <property type="match status" value="1"/>
</dbReference>
<dbReference type="KEGG" id="sns:VC03_01480"/>
<dbReference type="STRING" id="187101.VC03_01480"/>
<sequence>MIDRMNYVQTAARVKVKEKKLLNKAKLNRMIDADSALDILKILSETDYSKSMAGVSDNNSFEEILKNESERVYKFATDVAKDCQDCVKVFKLKGIFQNLKLTLKNKIKGESVEEIDEEYLGEYDLAMKEYEKNKDVQAAVILLDRLYFERLEKLCKKLDLEILNEYFKLSLNSYNLLTFLRLKNQKRSYKYAKFCIFFDDDLLRIYEQDSNYIASLEKYFDDKNMWSLYQKDQKISVIEKVLENKVVELIKKYKNINYGIEPVITYILAKEYEMKAIRLIMTGKINKIPNEVIKERLREIYV</sequence>
<keyword evidence="2" id="KW-0406">Ion transport</keyword>
<keyword evidence="4" id="KW-1185">Reference proteome</keyword>
<evidence type="ECO:0000313" key="3">
    <source>
        <dbReference type="EMBL" id="AKC95245.1"/>
    </source>
</evidence>
<dbReference type="AlphaFoldDB" id="A0A0E3Z9R5"/>
<name>A0A0E3Z9R5_9FUSO</name>
<dbReference type="Gene3D" id="1.10.132.50">
    <property type="entry name" value="ATP synthase (C/AC39) subunit, domain 3"/>
    <property type="match status" value="2"/>
</dbReference>
<dbReference type="SUPFAM" id="SSF103486">
    <property type="entry name" value="V-type ATP synthase subunit C"/>
    <property type="match status" value="1"/>
</dbReference>
<dbReference type="InterPro" id="IPR036079">
    <property type="entry name" value="ATPase_csu/dsu_sf"/>
</dbReference>